<organism evidence="2 3">
    <name type="scientific">Penicilliopsis zonata CBS 506.65</name>
    <dbReference type="NCBI Taxonomy" id="1073090"/>
    <lineage>
        <taxon>Eukaryota</taxon>
        <taxon>Fungi</taxon>
        <taxon>Dikarya</taxon>
        <taxon>Ascomycota</taxon>
        <taxon>Pezizomycotina</taxon>
        <taxon>Eurotiomycetes</taxon>
        <taxon>Eurotiomycetidae</taxon>
        <taxon>Eurotiales</taxon>
        <taxon>Aspergillaceae</taxon>
        <taxon>Penicilliopsis</taxon>
    </lineage>
</organism>
<proteinExistence type="predicted"/>
<dbReference type="InterPro" id="IPR018392">
    <property type="entry name" value="LysM"/>
</dbReference>
<evidence type="ECO:0000259" key="1">
    <source>
        <dbReference type="PROSITE" id="PS51782"/>
    </source>
</evidence>
<gene>
    <name evidence="2" type="ORF">ASPZODRAFT_679089</name>
</gene>
<sequence>MTCISCLIGQPKQGADNRSIRADLCVISRITVLTKRSSREYKDVVSPGTMDFIPHPPTISFNLHTSTAMLLLLLALGLPLVHAWCDITALNLTSGVYYTSENETIFEVAEAVNRGVCDIARYNRMADAILPLLTGEEILIPPEVCDPDNRSCLIVPEPNATYADCIMGGPHTYTTLKGDSIAYIALKLNLTVEALLTTAWVPNMGDPDAPVEVGQVIKIPQCYPSQCIVQPGEFYYGTYKDLAAMLGTTPGQLMAFNPTYNHTTASQGQGPWISFSMDCMPLSDNVTAVSL</sequence>
<dbReference type="Proteomes" id="UP000184188">
    <property type="component" value="Unassembled WGS sequence"/>
</dbReference>
<protein>
    <recommendedName>
        <fullName evidence="1">LysM domain-containing protein</fullName>
    </recommendedName>
</protein>
<feature type="domain" description="LysM" evidence="1">
    <location>
        <begin position="171"/>
        <end position="219"/>
    </location>
</feature>
<dbReference type="STRING" id="1073090.A0A1L9SD55"/>
<dbReference type="VEuPathDB" id="FungiDB:ASPZODRAFT_679089"/>
<name>A0A1L9SD55_9EURO</name>
<evidence type="ECO:0000313" key="3">
    <source>
        <dbReference type="Proteomes" id="UP000184188"/>
    </source>
</evidence>
<dbReference type="OrthoDB" id="2107166at2759"/>
<reference evidence="3" key="1">
    <citation type="journal article" date="2017" name="Genome Biol.">
        <title>Comparative genomics reveals high biological diversity and specific adaptations in the industrially and medically important fungal genus Aspergillus.</title>
        <authorList>
            <person name="de Vries R.P."/>
            <person name="Riley R."/>
            <person name="Wiebenga A."/>
            <person name="Aguilar-Osorio G."/>
            <person name="Amillis S."/>
            <person name="Uchima C.A."/>
            <person name="Anderluh G."/>
            <person name="Asadollahi M."/>
            <person name="Askin M."/>
            <person name="Barry K."/>
            <person name="Battaglia E."/>
            <person name="Bayram O."/>
            <person name="Benocci T."/>
            <person name="Braus-Stromeyer S.A."/>
            <person name="Caldana C."/>
            <person name="Canovas D."/>
            <person name="Cerqueira G.C."/>
            <person name="Chen F."/>
            <person name="Chen W."/>
            <person name="Choi C."/>
            <person name="Clum A."/>
            <person name="Dos Santos R.A."/>
            <person name="Damasio A.R."/>
            <person name="Diallinas G."/>
            <person name="Emri T."/>
            <person name="Fekete E."/>
            <person name="Flipphi M."/>
            <person name="Freyberg S."/>
            <person name="Gallo A."/>
            <person name="Gournas C."/>
            <person name="Habgood R."/>
            <person name="Hainaut M."/>
            <person name="Harispe M.L."/>
            <person name="Henrissat B."/>
            <person name="Hilden K.S."/>
            <person name="Hope R."/>
            <person name="Hossain A."/>
            <person name="Karabika E."/>
            <person name="Karaffa L."/>
            <person name="Karanyi Z."/>
            <person name="Krasevec N."/>
            <person name="Kuo A."/>
            <person name="Kusch H."/>
            <person name="LaButti K."/>
            <person name="Lagendijk E.L."/>
            <person name="Lapidus A."/>
            <person name="Levasseur A."/>
            <person name="Lindquist E."/>
            <person name="Lipzen A."/>
            <person name="Logrieco A.F."/>
            <person name="MacCabe A."/>
            <person name="Maekelae M.R."/>
            <person name="Malavazi I."/>
            <person name="Melin P."/>
            <person name="Meyer V."/>
            <person name="Mielnichuk N."/>
            <person name="Miskei M."/>
            <person name="Molnar A.P."/>
            <person name="Mule G."/>
            <person name="Ngan C.Y."/>
            <person name="Orejas M."/>
            <person name="Orosz E."/>
            <person name="Ouedraogo J.P."/>
            <person name="Overkamp K.M."/>
            <person name="Park H.-S."/>
            <person name="Perrone G."/>
            <person name="Piumi F."/>
            <person name="Punt P.J."/>
            <person name="Ram A.F."/>
            <person name="Ramon A."/>
            <person name="Rauscher S."/>
            <person name="Record E."/>
            <person name="Riano-Pachon D.M."/>
            <person name="Robert V."/>
            <person name="Roehrig J."/>
            <person name="Ruller R."/>
            <person name="Salamov A."/>
            <person name="Salih N.S."/>
            <person name="Samson R.A."/>
            <person name="Sandor E."/>
            <person name="Sanguinetti M."/>
            <person name="Schuetze T."/>
            <person name="Sepcic K."/>
            <person name="Shelest E."/>
            <person name="Sherlock G."/>
            <person name="Sophianopoulou V."/>
            <person name="Squina F.M."/>
            <person name="Sun H."/>
            <person name="Susca A."/>
            <person name="Todd R.B."/>
            <person name="Tsang A."/>
            <person name="Unkles S.E."/>
            <person name="van de Wiele N."/>
            <person name="van Rossen-Uffink D."/>
            <person name="Oliveira J.V."/>
            <person name="Vesth T.C."/>
            <person name="Visser J."/>
            <person name="Yu J.-H."/>
            <person name="Zhou M."/>
            <person name="Andersen M.R."/>
            <person name="Archer D.B."/>
            <person name="Baker S.E."/>
            <person name="Benoit I."/>
            <person name="Brakhage A.A."/>
            <person name="Braus G.H."/>
            <person name="Fischer R."/>
            <person name="Frisvad J.C."/>
            <person name="Goldman G.H."/>
            <person name="Houbraken J."/>
            <person name="Oakley B."/>
            <person name="Pocsi I."/>
            <person name="Scazzocchio C."/>
            <person name="Seiboth B."/>
            <person name="vanKuyk P.A."/>
            <person name="Wortman J."/>
            <person name="Dyer P.S."/>
            <person name="Grigoriev I.V."/>
        </authorList>
    </citation>
    <scope>NUCLEOTIDE SEQUENCE [LARGE SCALE GENOMIC DNA]</scope>
    <source>
        <strain evidence="3">CBS 506.65</strain>
    </source>
</reference>
<dbReference type="EMBL" id="KV878346">
    <property type="protein sequence ID" value="OJJ45155.1"/>
    <property type="molecule type" value="Genomic_DNA"/>
</dbReference>
<keyword evidence="3" id="KW-1185">Reference proteome</keyword>
<evidence type="ECO:0000313" key="2">
    <source>
        <dbReference type="EMBL" id="OJJ45155.1"/>
    </source>
</evidence>
<dbReference type="InterPro" id="IPR036779">
    <property type="entry name" value="LysM_dom_sf"/>
</dbReference>
<dbReference type="Pfam" id="PF01476">
    <property type="entry name" value="LysM"/>
    <property type="match status" value="1"/>
</dbReference>
<dbReference type="Gene3D" id="3.10.350.10">
    <property type="entry name" value="LysM domain"/>
    <property type="match status" value="1"/>
</dbReference>
<dbReference type="PROSITE" id="PS51782">
    <property type="entry name" value="LYSM"/>
    <property type="match status" value="1"/>
</dbReference>
<dbReference type="GeneID" id="34615957"/>
<dbReference type="RefSeq" id="XP_022579665.1">
    <property type="nucleotide sequence ID" value="XM_022729493.1"/>
</dbReference>
<accession>A0A1L9SD55</accession>
<dbReference type="AlphaFoldDB" id="A0A1L9SD55"/>
<dbReference type="CDD" id="cd00118">
    <property type="entry name" value="LysM"/>
    <property type="match status" value="1"/>
</dbReference>